<gene>
    <name evidence="2" type="ORF">JOB18_001446</name>
</gene>
<keyword evidence="3" id="KW-1185">Reference proteome</keyword>
<dbReference type="Proteomes" id="UP000693946">
    <property type="component" value="Linkage Group LG12"/>
</dbReference>
<sequence length="133" mass="15253">MMKHVFALLVLLHLCYSTDIDMNLNVEIIKGLKELHSLKTINITSPLRVPGAGGHTHVSCLGAFAKELMHLLNNVSVPEEKQDIIRGLKQNLRVLNQHKKTDHRCHFVPTTNTSMVFKRYVTFLRRLNTSKKR</sequence>
<organism evidence="2 3">
    <name type="scientific">Solea senegalensis</name>
    <name type="common">Senegalese sole</name>
    <dbReference type="NCBI Taxonomy" id="28829"/>
    <lineage>
        <taxon>Eukaryota</taxon>
        <taxon>Metazoa</taxon>
        <taxon>Chordata</taxon>
        <taxon>Craniata</taxon>
        <taxon>Vertebrata</taxon>
        <taxon>Euteleostomi</taxon>
        <taxon>Actinopterygii</taxon>
        <taxon>Neopterygii</taxon>
        <taxon>Teleostei</taxon>
        <taxon>Neoteleostei</taxon>
        <taxon>Acanthomorphata</taxon>
        <taxon>Carangaria</taxon>
        <taxon>Pleuronectiformes</taxon>
        <taxon>Pleuronectoidei</taxon>
        <taxon>Soleidae</taxon>
        <taxon>Solea</taxon>
    </lineage>
</organism>
<feature type="chain" id="PRO_5043349954" description="Interleukin-4" evidence="1">
    <location>
        <begin position="18"/>
        <end position="133"/>
    </location>
</feature>
<name>A0AAV6SJG0_SOLSE</name>
<proteinExistence type="predicted"/>
<evidence type="ECO:0000313" key="2">
    <source>
        <dbReference type="EMBL" id="KAG7517219.1"/>
    </source>
</evidence>
<dbReference type="EMBL" id="JAGKHQ010000004">
    <property type="protein sequence ID" value="KAG7517219.1"/>
    <property type="molecule type" value="Genomic_DNA"/>
</dbReference>
<keyword evidence="1" id="KW-0732">Signal</keyword>
<reference evidence="2 3" key="1">
    <citation type="journal article" date="2021" name="Sci. Rep.">
        <title>Chromosome anchoring in Senegalese sole (Solea senegalensis) reveals sex-associated markers and genome rearrangements in flatfish.</title>
        <authorList>
            <person name="Guerrero-Cozar I."/>
            <person name="Gomez-Garrido J."/>
            <person name="Berbel C."/>
            <person name="Martinez-Blanch J.F."/>
            <person name="Alioto T."/>
            <person name="Claros M.G."/>
            <person name="Gagnaire P.A."/>
            <person name="Manchado M."/>
        </authorList>
    </citation>
    <scope>NUCLEOTIDE SEQUENCE [LARGE SCALE GENOMIC DNA]</scope>
    <source>
        <strain evidence="2">Sse05_10M</strain>
    </source>
</reference>
<evidence type="ECO:0008006" key="4">
    <source>
        <dbReference type="Google" id="ProtNLM"/>
    </source>
</evidence>
<evidence type="ECO:0000313" key="3">
    <source>
        <dbReference type="Proteomes" id="UP000693946"/>
    </source>
</evidence>
<evidence type="ECO:0000256" key="1">
    <source>
        <dbReference type="SAM" id="SignalP"/>
    </source>
</evidence>
<comment type="caution">
    <text evidence="2">The sequence shown here is derived from an EMBL/GenBank/DDBJ whole genome shotgun (WGS) entry which is preliminary data.</text>
</comment>
<dbReference type="AlphaFoldDB" id="A0AAV6SJG0"/>
<protein>
    <recommendedName>
        <fullName evidence="4">Interleukin-4</fullName>
    </recommendedName>
</protein>
<feature type="signal peptide" evidence="1">
    <location>
        <begin position="1"/>
        <end position="17"/>
    </location>
</feature>
<accession>A0AAV6SJG0</accession>